<keyword evidence="3" id="KW-0012">Acyltransferase</keyword>
<dbReference type="PANTHER" id="PTHR23028">
    <property type="entry name" value="ACETYLTRANSFERASE"/>
    <property type="match status" value="1"/>
</dbReference>
<keyword evidence="4" id="KW-1185">Reference proteome</keyword>
<dbReference type="Pfam" id="PF01757">
    <property type="entry name" value="Acyl_transf_3"/>
    <property type="match status" value="1"/>
</dbReference>
<evidence type="ECO:0000313" key="3">
    <source>
        <dbReference type="EMBL" id="BDG09425.1"/>
    </source>
</evidence>
<dbReference type="GO" id="GO:0016746">
    <property type="term" value="F:acyltransferase activity"/>
    <property type="evidence" value="ECO:0007669"/>
    <property type="project" value="UniProtKB-KW"/>
</dbReference>
<reference evidence="4" key="1">
    <citation type="journal article" date="2022" name="Int. J. Syst. Evol. Microbiol.">
        <title>Anaeromyxobacter oryzae sp. nov., Anaeromyxobacter diazotrophicus sp. nov. and Anaeromyxobacter paludicola sp. nov., isolated from paddy soils.</title>
        <authorList>
            <person name="Itoh H."/>
            <person name="Xu Z."/>
            <person name="Mise K."/>
            <person name="Masuda Y."/>
            <person name="Ushijima N."/>
            <person name="Hayakawa C."/>
            <person name="Shiratori Y."/>
            <person name="Senoo K."/>
        </authorList>
    </citation>
    <scope>NUCLEOTIDE SEQUENCE [LARGE SCALE GENOMIC DNA]</scope>
    <source>
        <strain evidence="4">Red630</strain>
    </source>
</reference>
<keyword evidence="1" id="KW-1133">Transmembrane helix</keyword>
<evidence type="ECO:0000256" key="1">
    <source>
        <dbReference type="SAM" id="Phobius"/>
    </source>
</evidence>
<keyword evidence="1" id="KW-0812">Transmembrane</keyword>
<feature type="transmembrane region" description="Helical" evidence="1">
    <location>
        <begin position="222"/>
        <end position="244"/>
    </location>
</feature>
<evidence type="ECO:0000313" key="4">
    <source>
        <dbReference type="Proteomes" id="UP001162734"/>
    </source>
</evidence>
<dbReference type="InterPro" id="IPR050879">
    <property type="entry name" value="Acyltransferase_3"/>
</dbReference>
<keyword evidence="3" id="KW-0808">Transferase</keyword>
<feature type="transmembrane region" description="Helical" evidence="1">
    <location>
        <begin position="39"/>
        <end position="64"/>
    </location>
</feature>
<accession>A0ABM7XC36</accession>
<evidence type="ECO:0000259" key="2">
    <source>
        <dbReference type="Pfam" id="PF01757"/>
    </source>
</evidence>
<protein>
    <submittedName>
        <fullName evidence="3">Acyltransferase</fullName>
    </submittedName>
</protein>
<feature type="transmembrane region" description="Helical" evidence="1">
    <location>
        <begin position="12"/>
        <end position="33"/>
    </location>
</feature>
<dbReference type="PANTHER" id="PTHR23028:SF53">
    <property type="entry name" value="ACYL_TRANSF_3 DOMAIN-CONTAINING PROTEIN"/>
    <property type="match status" value="1"/>
</dbReference>
<gene>
    <name evidence="3" type="ORF">AMPC_25380</name>
</gene>
<keyword evidence="1" id="KW-0472">Membrane</keyword>
<dbReference type="InterPro" id="IPR002656">
    <property type="entry name" value="Acyl_transf_3_dom"/>
</dbReference>
<sequence>MQQGRIPSLDGLRALSAGLVVSGHAAEAIGAVAAVRGLYLVRAAGSMGVTVFFVVSGFLITGLLERERDRTGTIRLGAFWFRRAFRILPACWAFLAAMAVLAAAGTAHIPLPYFSRAFFFLTDYLGLPDHWWLGHLWSLSAEEQFYLLWPPALLLLGRRRALRVALALFLAAPLLRLGTWWLAPGLRPSMAFMLHTRIDAVMLGCVFALARAEGKGRAVLGALSRGPVAAAAAAFLFLGAPLLFRAFAWDYRFWLGYQAEAVAAGAVLLWATGHPAALAGRVLNSAPAVHLGRISFGLYLWQQPFLNRELGWSPGMVLAGVGAALLMAEVSRRFVEEPAQALRRWLERVRTLPVPRDHHGVDAAANGEVAHHLHEARL</sequence>
<dbReference type="Proteomes" id="UP001162734">
    <property type="component" value="Chromosome"/>
</dbReference>
<feature type="transmembrane region" description="Helical" evidence="1">
    <location>
        <begin position="161"/>
        <end position="183"/>
    </location>
</feature>
<feature type="transmembrane region" description="Helical" evidence="1">
    <location>
        <begin position="85"/>
        <end position="111"/>
    </location>
</feature>
<dbReference type="RefSeq" id="WP_248341580.1">
    <property type="nucleotide sequence ID" value="NZ_AP025592.1"/>
</dbReference>
<feature type="domain" description="Acyltransferase 3" evidence="2">
    <location>
        <begin position="7"/>
        <end position="306"/>
    </location>
</feature>
<dbReference type="EMBL" id="AP025592">
    <property type="protein sequence ID" value="BDG09425.1"/>
    <property type="molecule type" value="Genomic_DNA"/>
</dbReference>
<proteinExistence type="predicted"/>
<name>A0ABM7XC36_9BACT</name>
<feature type="transmembrane region" description="Helical" evidence="1">
    <location>
        <begin position="131"/>
        <end position="149"/>
    </location>
</feature>
<organism evidence="3 4">
    <name type="scientific">Anaeromyxobacter paludicola</name>
    <dbReference type="NCBI Taxonomy" id="2918171"/>
    <lineage>
        <taxon>Bacteria</taxon>
        <taxon>Pseudomonadati</taxon>
        <taxon>Myxococcota</taxon>
        <taxon>Myxococcia</taxon>
        <taxon>Myxococcales</taxon>
        <taxon>Cystobacterineae</taxon>
        <taxon>Anaeromyxobacteraceae</taxon>
        <taxon>Anaeromyxobacter</taxon>
    </lineage>
</organism>